<sequence length="168" mass="19256">MITETQLDWLTRQLERAPRGLEDIAASSATGIPLVVRMRAVMEGKPFPTLYWLTSRDLFKTISTIEAGGYIKRLEAEVQDNPELKAALHASHQDYVDQRNGFMREEDRELLVTQGKLEYLQKLGVGGIADWDRVRCLHMHYAHHLCGYNVIGQRLEAEFQLSQLAIQF</sequence>
<dbReference type="InterPro" id="IPR007511">
    <property type="entry name" value="DUF501"/>
</dbReference>
<gene>
    <name evidence="1" type="ORF">C4K68_08785</name>
</gene>
<comment type="caution">
    <text evidence="1">The sequence shown here is derived from an EMBL/GenBank/DDBJ whole genome shotgun (WGS) entry which is preliminary data.</text>
</comment>
<evidence type="ECO:0000313" key="2">
    <source>
        <dbReference type="Proteomes" id="UP000238196"/>
    </source>
</evidence>
<dbReference type="PANTHER" id="PTHR37163">
    <property type="entry name" value="CONSERVED PROTEIN"/>
    <property type="match status" value="1"/>
</dbReference>
<dbReference type="EMBL" id="PRLP01000026">
    <property type="protein sequence ID" value="PPC77750.1"/>
    <property type="molecule type" value="Genomic_DNA"/>
</dbReference>
<dbReference type="OrthoDB" id="5293413at2"/>
<protein>
    <submittedName>
        <fullName evidence="1">DUF501 domain-containing protein</fullName>
    </submittedName>
</protein>
<dbReference type="Proteomes" id="UP000238196">
    <property type="component" value="Unassembled WGS sequence"/>
</dbReference>
<name>A0A2S5KSN8_9PROT</name>
<organism evidence="1 2">
    <name type="scientific">Proteobacteria bacterium 228</name>
    <dbReference type="NCBI Taxonomy" id="2083153"/>
    <lineage>
        <taxon>Bacteria</taxon>
        <taxon>Pseudomonadati</taxon>
        <taxon>Pseudomonadota</taxon>
    </lineage>
</organism>
<dbReference type="Pfam" id="PF04417">
    <property type="entry name" value="DUF501"/>
    <property type="match status" value="1"/>
</dbReference>
<accession>A0A2S5KSN8</accession>
<dbReference type="PANTHER" id="PTHR37163:SF1">
    <property type="entry name" value="DUF501 DOMAIN-CONTAINING PROTEIN"/>
    <property type="match status" value="1"/>
</dbReference>
<proteinExistence type="predicted"/>
<dbReference type="AlphaFoldDB" id="A0A2S5KSN8"/>
<evidence type="ECO:0000313" key="1">
    <source>
        <dbReference type="EMBL" id="PPC77750.1"/>
    </source>
</evidence>
<reference evidence="1 2" key="1">
    <citation type="submission" date="2018-02" db="EMBL/GenBank/DDBJ databases">
        <title>novel marine gammaproteobacteria from coastal saline agro ecosystem.</title>
        <authorList>
            <person name="Krishnan R."/>
            <person name="Ramesh Kumar N."/>
        </authorList>
    </citation>
    <scope>NUCLEOTIDE SEQUENCE [LARGE SCALE GENOMIC DNA]</scope>
    <source>
        <strain evidence="1 2">228</strain>
    </source>
</reference>